<dbReference type="KEGG" id="fpf:DCC35_07505"/>
<evidence type="ECO:0000313" key="2">
    <source>
        <dbReference type="Proteomes" id="UP000298616"/>
    </source>
</evidence>
<sequence length="365" mass="42769">MKKILLLTIFCFFQVALFSQQSEYRNKIKGPESILGDRCKEYKKLISSTPGDIKFDVIVQDRQITLIFPSEKQFKKLFDDSFDGIAVDIIDKNQYSCGKNNEFLDAWPNRGLMLDPVFKNKLLKNYVLTDQNTVSVDIGFLPYSFEPENVEYNILILQKKALCDYQSTVGLQTKNWTLLKNGLYWDTVPRSRKEFSDRFFQKSITFRIPFNKNKSTYDSADIKPLYDSLNVTNYEITDVWIKTYSSVEGTYKENNYLQFARAQSIIQALEKFQTNKIKPHIKPSENWSQFAGSIENTEFEYLRNYSKKEVKSILSTDKLLLTKIEPILAKQRFAEIKLDLRLKKSILKTLNYSFHFLMKLSEKVI</sequence>
<dbReference type="EMBL" id="CP028923">
    <property type="protein sequence ID" value="QCK14599.1"/>
    <property type="molecule type" value="Genomic_DNA"/>
</dbReference>
<gene>
    <name evidence="1" type="ORF">DCC35_07505</name>
</gene>
<accession>A0A4D7JED4</accession>
<dbReference type="OrthoDB" id="632640at2"/>
<keyword evidence="2" id="KW-1185">Reference proteome</keyword>
<dbReference type="Proteomes" id="UP000298616">
    <property type="component" value="Chromosome"/>
</dbReference>
<dbReference type="AlphaFoldDB" id="A0A4D7JED4"/>
<organism evidence="1 2">
    <name type="scientific">Mangrovivirga cuniculi</name>
    <dbReference type="NCBI Taxonomy" id="2715131"/>
    <lineage>
        <taxon>Bacteria</taxon>
        <taxon>Pseudomonadati</taxon>
        <taxon>Bacteroidota</taxon>
        <taxon>Cytophagia</taxon>
        <taxon>Cytophagales</taxon>
        <taxon>Mangrovivirgaceae</taxon>
        <taxon>Mangrovivirga</taxon>
    </lineage>
</organism>
<proteinExistence type="predicted"/>
<reference evidence="1 2" key="1">
    <citation type="submission" date="2018-04" db="EMBL/GenBank/DDBJ databases">
        <title>Complete genome uncultured novel isolate.</title>
        <authorList>
            <person name="Merlino G."/>
        </authorList>
    </citation>
    <scope>NUCLEOTIDE SEQUENCE [LARGE SCALE GENOMIC DNA]</scope>
    <source>
        <strain evidence="2">R1DC9</strain>
    </source>
</reference>
<evidence type="ECO:0000313" key="1">
    <source>
        <dbReference type="EMBL" id="QCK14599.1"/>
    </source>
</evidence>
<dbReference type="RefSeq" id="WP_137090186.1">
    <property type="nucleotide sequence ID" value="NZ_CP028923.1"/>
</dbReference>
<name>A0A4D7JED4_9BACT</name>
<protein>
    <submittedName>
        <fullName evidence="1">Uncharacterized protein</fullName>
    </submittedName>
</protein>